<reference evidence="1 2" key="1">
    <citation type="submission" date="2024-05" db="EMBL/GenBank/DDBJ databases">
        <authorList>
            <person name="Wallberg A."/>
        </authorList>
    </citation>
    <scope>NUCLEOTIDE SEQUENCE [LARGE SCALE GENOMIC DNA]</scope>
</reference>
<dbReference type="PANTHER" id="PTHR31139">
    <property type="entry name" value="ECTOPIC P GRANULES PROTEIN 5 HOMOLOG"/>
    <property type="match status" value="1"/>
</dbReference>
<dbReference type="EMBL" id="CAXKWB010003871">
    <property type="protein sequence ID" value="CAL4070809.1"/>
    <property type="molecule type" value="Genomic_DNA"/>
</dbReference>
<comment type="caution">
    <text evidence="1">The sequence shown here is derived from an EMBL/GenBank/DDBJ whole genome shotgun (WGS) entry which is preliminary data.</text>
</comment>
<evidence type="ECO:0000313" key="2">
    <source>
        <dbReference type="Proteomes" id="UP001497623"/>
    </source>
</evidence>
<dbReference type="GO" id="GO:0097352">
    <property type="term" value="P:autophagosome maturation"/>
    <property type="evidence" value="ECO:0007669"/>
    <property type="project" value="TreeGrafter"/>
</dbReference>
<accession>A0AAV2Q6X7</accession>
<dbReference type="AlphaFoldDB" id="A0AAV2Q6X7"/>
<name>A0AAV2Q6X7_MEGNR</name>
<dbReference type="GO" id="GO:0005737">
    <property type="term" value="C:cytoplasm"/>
    <property type="evidence" value="ECO:0007669"/>
    <property type="project" value="TreeGrafter"/>
</dbReference>
<dbReference type="Proteomes" id="UP001497623">
    <property type="component" value="Unassembled WGS sequence"/>
</dbReference>
<protein>
    <submittedName>
        <fullName evidence="1">Uncharacterized protein</fullName>
    </submittedName>
</protein>
<organism evidence="1 2">
    <name type="scientific">Meganyctiphanes norvegica</name>
    <name type="common">Northern krill</name>
    <name type="synonym">Thysanopoda norvegica</name>
    <dbReference type="NCBI Taxonomy" id="48144"/>
    <lineage>
        <taxon>Eukaryota</taxon>
        <taxon>Metazoa</taxon>
        <taxon>Ecdysozoa</taxon>
        <taxon>Arthropoda</taxon>
        <taxon>Crustacea</taxon>
        <taxon>Multicrustacea</taxon>
        <taxon>Malacostraca</taxon>
        <taxon>Eumalacostraca</taxon>
        <taxon>Eucarida</taxon>
        <taxon>Euphausiacea</taxon>
        <taxon>Euphausiidae</taxon>
        <taxon>Meganyctiphanes</taxon>
    </lineage>
</organism>
<dbReference type="PANTHER" id="PTHR31139:SF4">
    <property type="entry name" value="ECTOPIC P GRANULES PROTEIN 5 HOMOLOG"/>
    <property type="match status" value="1"/>
</dbReference>
<feature type="non-terminal residue" evidence="1">
    <location>
        <position position="126"/>
    </location>
</feature>
<sequence>MWLPLEEDLSCVSHWLLYTPVGSCENQLARLVLGQLNWDYDGTQLMLPRELHYKVGLTVVESHMKVTREIAQSSYIAGGVTQVTAVMYSPSPQQIFLSWSWEILCHLHLHHLDQPDAQIQQFLDSG</sequence>
<proteinExistence type="predicted"/>
<dbReference type="InterPro" id="IPR051436">
    <property type="entry name" value="Autophagy-related_EPG5"/>
</dbReference>
<evidence type="ECO:0000313" key="1">
    <source>
        <dbReference type="EMBL" id="CAL4070809.1"/>
    </source>
</evidence>
<keyword evidence="2" id="KW-1185">Reference proteome</keyword>
<gene>
    <name evidence="1" type="ORF">MNOR_LOCUS8354</name>
</gene>